<gene>
    <name evidence="9" type="ORF">SEMRO_1347_G264940.1</name>
</gene>
<dbReference type="GO" id="GO:0071949">
    <property type="term" value="F:FAD binding"/>
    <property type="evidence" value="ECO:0007669"/>
    <property type="project" value="InterPro"/>
</dbReference>
<feature type="compositionally biased region" description="Polar residues" evidence="6">
    <location>
        <begin position="1"/>
        <end position="12"/>
    </location>
</feature>
<feature type="domain" description="FAD-binding PCMH-type" evidence="8">
    <location>
        <begin position="145"/>
        <end position="337"/>
    </location>
</feature>
<keyword evidence="7" id="KW-0812">Transmembrane</keyword>
<evidence type="ECO:0000256" key="2">
    <source>
        <dbReference type="ARBA" id="ARBA00005466"/>
    </source>
</evidence>
<dbReference type="PANTHER" id="PTHR42973:SF39">
    <property type="entry name" value="FAD-BINDING PCMH-TYPE DOMAIN-CONTAINING PROTEIN"/>
    <property type="match status" value="1"/>
</dbReference>
<feature type="compositionally biased region" description="Basic and acidic residues" evidence="6">
    <location>
        <begin position="14"/>
        <end position="27"/>
    </location>
</feature>
<evidence type="ECO:0000259" key="8">
    <source>
        <dbReference type="PROSITE" id="PS51387"/>
    </source>
</evidence>
<dbReference type="InterPro" id="IPR012951">
    <property type="entry name" value="BBE"/>
</dbReference>
<dbReference type="InterPro" id="IPR016169">
    <property type="entry name" value="FAD-bd_PCMH_sub2"/>
</dbReference>
<feature type="region of interest" description="Disordered" evidence="6">
    <location>
        <begin position="1"/>
        <end position="31"/>
    </location>
</feature>
<evidence type="ECO:0000313" key="9">
    <source>
        <dbReference type="EMBL" id="CAB9522838.1"/>
    </source>
</evidence>
<proteinExistence type="inferred from homology"/>
<comment type="similarity">
    <text evidence="2">Belongs to the oxygen-dependent FAD-linked oxidoreductase family.</text>
</comment>
<dbReference type="GO" id="GO:0016491">
    <property type="term" value="F:oxidoreductase activity"/>
    <property type="evidence" value="ECO:0007669"/>
    <property type="project" value="UniProtKB-KW"/>
</dbReference>
<comment type="cofactor">
    <cofactor evidence="1">
        <name>FAD</name>
        <dbReference type="ChEBI" id="CHEBI:57692"/>
    </cofactor>
</comment>
<evidence type="ECO:0000256" key="1">
    <source>
        <dbReference type="ARBA" id="ARBA00001974"/>
    </source>
</evidence>
<dbReference type="InterPro" id="IPR016166">
    <property type="entry name" value="FAD-bd_PCMH"/>
</dbReference>
<dbReference type="InterPro" id="IPR050416">
    <property type="entry name" value="FAD-linked_Oxidoreductase"/>
</dbReference>
<name>A0A9N8HU52_9STRA</name>
<dbReference type="PROSITE" id="PS51387">
    <property type="entry name" value="FAD_PCMH"/>
    <property type="match status" value="1"/>
</dbReference>
<evidence type="ECO:0000256" key="7">
    <source>
        <dbReference type="SAM" id="Phobius"/>
    </source>
</evidence>
<evidence type="ECO:0000256" key="3">
    <source>
        <dbReference type="ARBA" id="ARBA00022630"/>
    </source>
</evidence>
<keyword evidence="7" id="KW-0472">Membrane</keyword>
<evidence type="ECO:0000256" key="6">
    <source>
        <dbReference type="SAM" id="MobiDB-lite"/>
    </source>
</evidence>
<keyword evidence="10" id="KW-1185">Reference proteome</keyword>
<evidence type="ECO:0000256" key="5">
    <source>
        <dbReference type="ARBA" id="ARBA00023002"/>
    </source>
</evidence>
<dbReference type="OrthoDB" id="43796at2759"/>
<dbReference type="InterPro" id="IPR006094">
    <property type="entry name" value="Oxid_FAD_bind_N"/>
</dbReference>
<keyword evidence="4" id="KW-0274">FAD</keyword>
<dbReference type="SUPFAM" id="SSF56176">
    <property type="entry name" value="FAD-binding/transporter-associated domain-like"/>
    <property type="match status" value="1"/>
</dbReference>
<reference evidence="9" key="1">
    <citation type="submission" date="2020-06" db="EMBL/GenBank/DDBJ databases">
        <authorList>
            <consortium name="Plant Systems Biology data submission"/>
        </authorList>
    </citation>
    <scope>NUCLEOTIDE SEQUENCE</scope>
    <source>
        <strain evidence="9">D6</strain>
    </source>
</reference>
<dbReference type="InterPro" id="IPR036318">
    <property type="entry name" value="FAD-bd_PCMH-like_sf"/>
</dbReference>
<protein>
    <submittedName>
        <fullName evidence="9">Bridge enzyme-like</fullName>
    </submittedName>
</protein>
<dbReference type="Proteomes" id="UP001153069">
    <property type="component" value="Unassembled WGS sequence"/>
</dbReference>
<dbReference type="EMBL" id="CAICTM010001345">
    <property type="protein sequence ID" value="CAB9522838.1"/>
    <property type="molecule type" value="Genomic_DNA"/>
</dbReference>
<dbReference type="Gene3D" id="3.40.462.20">
    <property type="match status" value="1"/>
</dbReference>
<keyword evidence="3" id="KW-0285">Flavoprotein</keyword>
<accession>A0A9N8HU52</accession>
<comment type="caution">
    <text evidence="9">The sequence shown here is derived from an EMBL/GenBank/DDBJ whole genome shotgun (WGS) entry which is preliminary data.</text>
</comment>
<keyword evidence="7" id="KW-1133">Transmembrane helix</keyword>
<dbReference type="PANTHER" id="PTHR42973">
    <property type="entry name" value="BINDING OXIDOREDUCTASE, PUTATIVE (AFU_ORTHOLOGUE AFUA_1G17690)-RELATED"/>
    <property type="match status" value="1"/>
</dbReference>
<dbReference type="AlphaFoldDB" id="A0A9N8HU52"/>
<dbReference type="Pfam" id="PF01565">
    <property type="entry name" value="FAD_binding_4"/>
    <property type="match status" value="1"/>
</dbReference>
<feature type="transmembrane region" description="Helical" evidence="7">
    <location>
        <begin position="39"/>
        <end position="59"/>
    </location>
</feature>
<dbReference type="Gene3D" id="3.30.465.10">
    <property type="match status" value="1"/>
</dbReference>
<keyword evidence="5" id="KW-0560">Oxidoreductase</keyword>
<sequence length="597" mass="67008">MDANHYPSSYQKSAELKPRSDDHDHDIVSNGDSNKRKRVIAIIGVALLMAFVAFLLPTMHTGRPIDRQSLDQTVIDSSITFSESTLPTMMYTDSTQEEQSRKDQILQTLRELQTKLEGSIYFASDDNNGHDFDRAAHAWRISNIVSNPPWAVIEVAHEADVQLTIPVLVDLQQTYNFPFSIRSGGHNKAGYSTAGQGAVVSLVRLHQLELLDDTIEDENTAVARMGPAVLVQQFVAELLIPKGYGGVIGYCGTVAEAGFIMGGGLGLQSRLFGLGADNVKAFRIVLADGTAHHVSNDDDHDNDEENSLSRDLFFALRGAGGGSFGVVTQIDYYVHKTSNQIYVPEVFLDNPDDMATFLYRLGQKEPELPGNIVAMHDLVGSVTMFFTGRTDEEVEAGKDYLDQLIEEIHPEGVPRNIKQAPVSNWSDSYSLQDFQGTWGEQVWAAGCWYGFLKPENNTEEIWKDINRHIAKGIQESGPYLLPDVEFWGGRIKETKWNETAFPHRDAVFNLGVLLQIPADTEDAEAVFQEHFHKVNQWWPKVEQYLQGSFVNYPMVAMEARDYPRVYWGDNLPRLVDIKRRVDPQNAFRFPLSVPMHL</sequence>
<dbReference type="Pfam" id="PF08031">
    <property type="entry name" value="BBE"/>
    <property type="match status" value="1"/>
</dbReference>
<evidence type="ECO:0000256" key="4">
    <source>
        <dbReference type="ARBA" id="ARBA00022827"/>
    </source>
</evidence>
<organism evidence="9 10">
    <name type="scientific">Seminavis robusta</name>
    <dbReference type="NCBI Taxonomy" id="568900"/>
    <lineage>
        <taxon>Eukaryota</taxon>
        <taxon>Sar</taxon>
        <taxon>Stramenopiles</taxon>
        <taxon>Ochrophyta</taxon>
        <taxon>Bacillariophyta</taxon>
        <taxon>Bacillariophyceae</taxon>
        <taxon>Bacillariophycidae</taxon>
        <taxon>Naviculales</taxon>
        <taxon>Naviculaceae</taxon>
        <taxon>Seminavis</taxon>
    </lineage>
</organism>
<evidence type="ECO:0000313" key="10">
    <source>
        <dbReference type="Proteomes" id="UP001153069"/>
    </source>
</evidence>